<sequence length="91" mass="10223">MEISKTPLTEEQIARRRAGRILARAIWRQRVIAANPDSTQKDRNQIWKTEGKAETRKAMQLIKRLEKSGISFSYTPPVKADKGAEGAETAA</sequence>
<dbReference type="OrthoDB" id="9971387at2"/>
<keyword evidence="2" id="KW-1185">Reference proteome</keyword>
<evidence type="ECO:0000313" key="2">
    <source>
        <dbReference type="Proteomes" id="UP000193900"/>
    </source>
</evidence>
<evidence type="ECO:0000313" key="1">
    <source>
        <dbReference type="EMBL" id="SLN46995.1"/>
    </source>
</evidence>
<proteinExistence type="predicted"/>
<dbReference type="AlphaFoldDB" id="A0A1Y5SS53"/>
<gene>
    <name evidence="1" type="ORF">ROA7023_01957</name>
</gene>
<dbReference type="EMBL" id="FWFZ01000008">
    <property type="protein sequence ID" value="SLN46995.1"/>
    <property type="molecule type" value="Genomic_DNA"/>
</dbReference>
<accession>A0A1Y5SS53</accession>
<dbReference type="RefSeq" id="WP_085878812.1">
    <property type="nucleotide sequence ID" value="NZ_FWFZ01000008.1"/>
</dbReference>
<name>A0A1Y5SS53_9RHOB</name>
<protein>
    <submittedName>
        <fullName evidence="1">Uncharacterized protein</fullName>
    </submittedName>
</protein>
<organism evidence="1 2">
    <name type="scientific">Roseisalinus antarcticus</name>
    <dbReference type="NCBI Taxonomy" id="254357"/>
    <lineage>
        <taxon>Bacteria</taxon>
        <taxon>Pseudomonadati</taxon>
        <taxon>Pseudomonadota</taxon>
        <taxon>Alphaproteobacteria</taxon>
        <taxon>Rhodobacterales</taxon>
        <taxon>Roseobacteraceae</taxon>
        <taxon>Roseisalinus</taxon>
    </lineage>
</organism>
<dbReference type="Proteomes" id="UP000193900">
    <property type="component" value="Unassembled WGS sequence"/>
</dbReference>
<reference evidence="1 2" key="1">
    <citation type="submission" date="2017-03" db="EMBL/GenBank/DDBJ databases">
        <authorList>
            <person name="Afonso C.L."/>
            <person name="Miller P.J."/>
            <person name="Scott M.A."/>
            <person name="Spackman E."/>
            <person name="Goraichik I."/>
            <person name="Dimitrov K.M."/>
            <person name="Suarez D.L."/>
            <person name="Swayne D.E."/>
        </authorList>
    </citation>
    <scope>NUCLEOTIDE SEQUENCE [LARGE SCALE GENOMIC DNA]</scope>
    <source>
        <strain evidence="1 2">CECT 7023</strain>
    </source>
</reference>